<organism evidence="1 2">
    <name type="scientific">Capsicum annuum</name>
    <name type="common">Capsicum pepper</name>
    <dbReference type="NCBI Taxonomy" id="4072"/>
    <lineage>
        <taxon>Eukaryota</taxon>
        <taxon>Viridiplantae</taxon>
        <taxon>Streptophyta</taxon>
        <taxon>Embryophyta</taxon>
        <taxon>Tracheophyta</taxon>
        <taxon>Spermatophyta</taxon>
        <taxon>Magnoliopsida</taxon>
        <taxon>eudicotyledons</taxon>
        <taxon>Gunneridae</taxon>
        <taxon>Pentapetalae</taxon>
        <taxon>asterids</taxon>
        <taxon>lamiids</taxon>
        <taxon>Solanales</taxon>
        <taxon>Solanaceae</taxon>
        <taxon>Solanoideae</taxon>
        <taxon>Capsiceae</taxon>
        <taxon>Capsicum</taxon>
    </lineage>
</organism>
<gene>
    <name evidence="1" type="ORF">T459_28239</name>
</gene>
<comment type="caution">
    <text evidence="1">The sequence shown here is derived from an EMBL/GenBank/DDBJ whole genome shotgun (WGS) entry which is preliminary data.</text>
</comment>
<proteinExistence type="predicted"/>
<dbReference type="EMBL" id="AYRZ02000011">
    <property type="protein sequence ID" value="PHT68752.1"/>
    <property type="molecule type" value="Genomic_DNA"/>
</dbReference>
<evidence type="ECO:0000313" key="1">
    <source>
        <dbReference type="EMBL" id="PHT68752.1"/>
    </source>
</evidence>
<reference evidence="1 2" key="2">
    <citation type="journal article" date="2017" name="Genome Biol.">
        <title>New reference genome sequences of hot pepper reveal the massive evolution of plant disease-resistance genes by retroduplication.</title>
        <authorList>
            <person name="Kim S."/>
            <person name="Park J."/>
            <person name="Yeom S.I."/>
            <person name="Kim Y.M."/>
            <person name="Seo E."/>
            <person name="Kim K.T."/>
            <person name="Kim M.S."/>
            <person name="Lee J.M."/>
            <person name="Cheong K."/>
            <person name="Shin H.S."/>
            <person name="Kim S.B."/>
            <person name="Han K."/>
            <person name="Lee J."/>
            <person name="Park M."/>
            <person name="Lee H.A."/>
            <person name="Lee H.Y."/>
            <person name="Lee Y."/>
            <person name="Oh S."/>
            <person name="Lee J.H."/>
            <person name="Choi E."/>
            <person name="Choi E."/>
            <person name="Lee S.E."/>
            <person name="Jeon J."/>
            <person name="Kim H."/>
            <person name="Choi G."/>
            <person name="Song H."/>
            <person name="Lee J."/>
            <person name="Lee S.C."/>
            <person name="Kwon J.K."/>
            <person name="Lee H.Y."/>
            <person name="Koo N."/>
            <person name="Hong Y."/>
            <person name="Kim R.W."/>
            <person name="Kang W.H."/>
            <person name="Huh J.H."/>
            <person name="Kang B.C."/>
            <person name="Yang T.J."/>
            <person name="Lee Y.H."/>
            <person name="Bennetzen J.L."/>
            <person name="Choi D."/>
        </authorList>
    </citation>
    <scope>NUCLEOTIDE SEQUENCE [LARGE SCALE GENOMIC DNA]</scope>
    <source>
        <strain evidence="2">cv. CM334</strain>
    </source>
</reference>
<accession>A0A2G2YG81</accession>
<reference evidence="1 2" key="1">
    <citation type="journal article" date="2014" name="Nat. Genet.">
        <title>Genome sequence of the hot pepper provides insights into the evolution of pungency in Capsicum species.</title>
        <authorList>
            <person name="Kim S."/>
            <person name="Park M."/>
            <person name="Yeom S.I."/>
            <person name="Kim Y.M."/>
            <person name="Lee J.M."/>
            <person name="Lee H.A."/>
            <person name="Seo E."/>
            <person name="Choi J."/>
            <person name="Cheong K."/>
            <person name="Kim K.T."/>
            <person name="Jung K."/>
            <person name="Lee G.W."/>
            <person name="Oh S.K."/>
            <person name="Bae C."/>
            <person name="Kim S.B."/>
            <person name="Lee H.Y."/>
            <person name="Kim S.Y."/>
            <person name="Kim M.S."/>
            <person name="Kang B.C."/>
            <person name="Jo Y.D."/>
            <person name="Yang H.B."/>
            <person name="Jeong H.J."/>
            <person name="Kang W.H."/>
            <person name="Kwon J.K."/>
            <person name="Shin C."/>
            <person name="Lim J.Y."/>
            <person name="Park J.H."/>
            <person name="Huh J.H."/>
            <person name="Kim J.S."/>
            <person name="Kim B.D."/>
            <person name="Cohen O."/>
            <person name="Paran I."/>
            <person name="Suh M.C."/>
            <person name="Lee S.B."/>
            <person name="Kim Y.K."/>
            <person name="Shin Y."/>
            <person name="Noh S.J."/>
            <person name="Park J."/>
            <person name="Seo Y.S."/>
            <person name="Kwon S.Y."/>
            <person name="Kim H.A."/>
            <person name="Park J.M."/>
            <person name="Kim H.J."/>
            <person name="Choi S.B."/>
            <person name="Bosland P.W."/>
            <person name="Reeves G."/>
            <person name="Jo S.H."/>
            <person name="Lee B.W."/>
            <person name="Cho H.T."/>
            <person name="Choi H.S."/>
            <person name="Lee M.S."/>
            <person name="Yu Y."/>
            <person name="Do Choi Y."/>
            <person name="Park B.S."/>
            <person name="van Deynze A."/>
            <person name="Ashrafi H."/>
            <person name="Hill T."/>
            <person name="Kim W.T."/>
            <person name="Pai H.S."/>
            <person name="Ahn H.K."/>
            <person name="Yeam I."/>
            <person name="Giovannoni J.J."/>
            <person name="Rose J.K."/>
            <person name="Sorensen I."/>
            <person name="Lee S.J."/>
            <person name="Kim R.W."/>
            <person name="Choi I.Y."/>
            <person name="Choi B.S."/>
            <person name="Lim J.S."/>
            <person name="Lee Y.H."/>
            <person name="Choi D."/>
        </authorList>
    </citation>
    <scope>NUCLEOTIDE SEQUENCE [LARGE SCALE GENOMIC DNA]</scope>
    <source>
        <strain evidence="2">cv. CM334</strain>
    </source>
</reference>
<dbReference type="AlphaFoldDB" id="A0A2G2YG81"/>
<name>A0A2G2YG81_CAPAN</name>
<protein>
    <submittedName>
        <fullName evidence="1">Uncharacterized protein</fullName>
    </submittedName>
</protein>
<dbReference type="Proteomes" id="UP000222542">
    <property type="component" value="Unassembled WGS sequence"/>
</dbReference>
<sequence length="68" mass="7059">MATMTTFSAATASMSTERSFAKIVSSLRTQSSQAKGGGALSSACNAALEISGLLPSFLAWFLLKLLLD</sequence>
<evidence type="ECO:0000313" key="2">
    <source>
        <dbReference type="Proteomes" id="UP000222542"/>
    </source>
</evidence>
<keyword evidence="2" id="KW-1185">Reference proteome</keyword>
<dbReference type="Gramene" id="PHT68752">
    <property type="protein sequence ID" value="PHT68752"/>
    <property type="gene ID" value="T459_28239"/>
</dbReference>